<keyword evidence="5" id="KW-1185">Reference proteome</keyword>
<dbReference type="Pfam" id="PF13041">
    <property type="entry name" value="PPR_2"/>
    <property type="match status" value="1"/>
</dbReference>
<dbReference type="STRING" id="3750.A0A498K884"/>
<reference evidence="4 5" key="1">
    <citation type="submission" date="2018-10" db="EMBL/GenBank/DDBJ databases">
        <title>A high-quality apple genome assembly.</title>
        <authorList>
            <person name="Hu J."/>
        </authorList>
    </citation>
    <scope>NUCLEOTIDE SEQUENCE [LARGE SCALE GENOMIC DNA]</scope>
    <source>
        <strain evidence="5">cv. HFTH1</strain>
        <tissue evidence="4">Young leaf</tissue>
    </source>
</reference>
<dbReference type="PROSITE" id="PS51375">
    <property type="entry name" value="PPR"/>
    <property type="match status" value="2"/>
</dbReference>
<proteinExistence type="inferred from homology"/>
<feature type="repeat" description="PPR" evidence="3">
    <location>
        <begin position="9"/>
        <end position="43"/>
    </location>
</feature>
<organism evidence="4 5">
    <name type="scientific">Malus domestica</name>
    <name type="common">Apple</name>
    <name type="synonym">Pyrus malus</name>
    <dbReference type="NCBI Taxonomy" id="3750"/>
    <lineage>
        <taxon>Eukaryota</taxon>
        <taxon>Viridiplantae</taxon>
        <taxon>Streptophyta</taxon>
        <taxon>Embryophyta</taxon>
        <taxon>Tracheophyta</taxon>
        <taxon>Spermatophyta</taxon>
        <taxon>Magnoliopsida</taxon>
        <taxon>eudicotyledons</taxon>
        <taxon>Gunneridae</taxon>
        <taxon>Pentapetalae</taxon>
        <taxon>rosids</taxon>
        <taxon>fabids</taxon>
        <taxon>Rosales</taxon>
        <taxon>Rosaceae</taxon>
        <taxon>Amygdaloideae</taxon>
        <taxon>Maleae</taxon>
        <taxon>Malus</taxon>
    </lineage>
</organism>
<evidence type="ECO:0000256" key="1">
    <source>
        <dbReference type="ARBA" id="ARBA00007626"/>
    </source>
</evidence>
<dbReference type="InterPro" id="IPR011990">
    <property type="entry name" value="TPR-like_helical_dom_sf"/>
</dbReference>
<comment type="caution">
    <text evidence="4">The sequence shown here is derived from an EMBL/GenBank/DDBJ whole genome shotgun (WGS) entry which is preliminary data.</text>
</comment>
<dbReference type="NCBIfam" id="TIGR00756">
    <property type="entry name" value="PPR"/>
    <property type="match status" value="2"/>
</dbReference>
<dbReference type="InterPro" id="IPR002885">
    <property type="entry name" value="PPR_rpt"/>
</dbReference>
<dbReference type="Gene3D" id="1.25.40.10">
    <property type="entry name" value="Tetratricopeptide repeat domain"/>
    <property type="match status" value="1"/>
</dbReference>
<dbReference type="PANTHER" id="PTHR47941">
    <property type="entry name" value="PENTATRICOPEPTIDE REPEAT-CONTAINING PROTEIN 3, MITOCHONDRIAL"/>
    <property type="match status" value="1"/>
</dbReference>
<sequence>MQESGCQLDDVVYTCLIAGFGNQKKMETIYELLKEMKENGCTHDGRTYNALIKVMMRQQRMPNDAMQIYKKMIQNGIEPSIYTCNMIMKSYFQTRNYDVGKSGEACKFLEGMVKKGMKPHQLDLNKFATDFCRAGKPDILEE</sequence>
<feature type="repeat" description="PPR" evidence="3">
    <location>
        <begin position="44"/>
        <end position="79"/>
    </location>
</feature>
<gene>
    <name evidence="4" type="ORF">DVH24_002592</name>
</gene>
<protein>
    <recommendedName>
        <fullName evidence="6">Pentacotripeptide-repeat region of PRORP domain-containing protein</fullName>
    </recommendedName>
</protein>
<keyword evidence="2" id="KW-0677">Repeat</keyword>
<dbReference type="Proteomes" id="UP000290289">
    <property type="component" value="Chromosome 3"/>
</dbReference>
<evidence type="ECO:0000313" key="5">
    <source>
        <dbReference type="Proteomes" id="UP000290289"/>
    </source>
</evidence>
<evidence type="ECO:0008006" key="6">
    <source>
        <dbReference type="Google" id="ProtNLM"/>
    </source>
</evidence>
<comment type="similarity">
    <text evidence="1">Belongs to the PPR family. P subfamily.</text>
</comment>
<evidence type="ECO:0000256" key="3">
    <source>
        <dbReference type="PROSITE-ProRule" id="PRU00708"/>
    </source>
</evidence>
<dbReference type="EMBL" id="RDQH01000329">
    <property type="protein sequence ID" value="RXI02514.1"/>
    <property type="molecule type" value="Genomic_DNA"/>
</dbReference>
<evidence type="ECO:0000313" key="4">
    <source>
        <dbReference type="EMBL" id="RXI02514.1"/>
    </source>
</evidence>
<name>A0A498K884_MALDO</name>
<accession>A0A498K884</accession>
<dbReference type="AlphaFoldDB" id="A0A498K884"/>
<dbReference type="Pfam" id="PF13812">
    <property type="entry name" value="PPR_3"/>
    <property type="match status" value="1"/>
</dbReference>
<evidence type="ECO:0000256" key="2">
    <source>
        <dbReference type="ARBA" id="ARBA00022737"/>
    </source>
</evidence>